<keyword evidence="5 9" id="KW-0560">Oxidoreductase</keyword>
<keyword evidence="4 8" id="KW-0479">Metal-binding</keyword>
<comment type="cofactor">
    <cofactor evidence="1 8">
        <name>heme</name>
        <dbReference type="ChEBI" id="CHEBI:30413"/>
    </cofactor>
</comment>
<evidence type="ECO:0000256" key="4">
    <source>
        <dbReference type="ARBA" id="ARBA00022723"/>
    </source>
</evidence>
<evidence type="ECO:0000313" key="11">
    <source>
        <dbReference type="Proteomes" id="UP000711996"/>
    </source>
</evidence>
<dbReference type="InterPro" id="IPR002403">
    <property type="entry name" value="Cyt_P450_E_grp-IV"/>
</dbReference>
<comment type="similarity">
    <text evidence="2 9">Belongs to the cytochrome P450 family.</text>
</comment>
<keyword evidence="7 9" id="KW-0503">Monooxygenase</keyword>
<dbReference type="InterPro" id="IPR017972">
    <property type="entry name" value="Cyt_P450_CS"/>
</dbReference>
<dbReference type="Gene3D" id="1.10.630.10">
    <property type="entry name" value="Cytochrome P450"/>
    <property type="match status" value="1"/>
</dbReference>
<dbReference type="PANTHER" id="PTHR46206:SF2">
    <property type="entry name" value="CYTOCHROME P450 MONOOXYGENASE AUSG-RELATED"/>
    <property type="match status" value="1"/>
</dbReference>
<gene>
    <name evidence="10" type="primary">P450-1-7</name>
    <name evidence="10" type="ORF">CGCSCA2_v008648</name>
</gene>
<proteinExistence type="inferred from homology"/>
<evidence type="ECO:0000256" key="1">
    <source>
        <dbReference type="ARBA" id="ARBA00001971"/>
    </source>
</evidence>
<reference evidence="10" key="1">
    <citation type="submission" date="2019-06" db="EMBL/GenBank/DDBJ databases">
        <authorList>
            <person name="Gan P."/>
            <person name="Shirasu K."/>
        </authorList>
    </citation>
    <scope>NUCLEOTIDE SEQUENCE [LARGE SCALE GENOMIC DNA]</scope>
    <source>
        <strain evidence="10">CAD2</strain>
    </source>
</reference>
<dbReference type="PRINTS" id="PR00465">
    <property type="entry name" value="EP450IV"/>
</dbReference>
<dbReference type="GO" id="GO:0016705">
    <property type="term" value="F:oxidoreductase activity, acting on paired donors, with incorporation or reduction of molecular oxygen"/>
    <property type="evidence" value="ECO:0007669"/>
    <property type="project" value="InterPro"/>
</dbReference>
<dbReference type="PANTHER" id="PTHR46206">
    <property type="entry name" value="CYTOCHROME P450"/>
    <property type="match status" value="1"/>
</dbReference>
<evidence type="ECO:0000256" key="8">
    <source>
        <dbReference type="PIRSR" id="PIRSR602403-1"/>
    </source>
</evidence>
<keyword evidence="3 8" id="KW-0349">Heme</keyword>
<protein>
    <submittedName>
        <fullName evidence="10">Cytochrome P450 monooygenase 1</fullName>
    </submittedName>
</protein>
<dbReference type="OrthoDB" id="1844152at2759"/>
<dbReference type="GO" id="GO:0004497">
    <property type="term" value="F:monooxygenase activity"/>
    <property type="evidence" value="ECO:0007669"/>
    <property type="project" value="UniProtKB-KW"/>
</dbReference>
<dbReference type="InterPro" id="IPR036396">
    <property type="entry name" value="Cyt_P450_sf"/>
</dbReference>
<sequence>MSNASSKNGYKSRENVNLIVSSVTYSIIRTSNLIIIKPAAFEMASKPSASALADGSLPVSLGSFRLSSEAWSILAALLAAVLAYKIWTDHKFKLPPLINPPQTFDLSGASVKKDFVQRSNVLIQEGLKAFGGEPYSVISDTGRVIMLAPKHVDEIRNDPKLSFLKNTEHDFHAYLPGFEPFGAGNAIQILIMVATKQLTKFLAKITKPLSDETAFSFQTVLGDSTEWHEVGLGHTILNVVSRLSSRVFLGPEICRNEAWLNITVMYVVDSFIAAERLRIVPKPLRRIVHWFLPECQRVRSHVAQTRSIIQPVIDARAREKRAAVEEGRPIPIYDDAIQWGEEESARSKYDPAIYQLAMAGAAIHTTTDLMTQLILNILPRPELLAALRSEMIDVLGKEGWAKTSLYNLKLMDSVMKETQRMKPIQSISMGRIADADVHLSDGTVIPKGVKVAVANTSRHDPAIYEDPLEFDGYRFLRMRQTPGKENQAHFVTTSPDSLGFGHGQHACPGRFFAANEVKIAMCHLLLKYDLELVPGSDSSVQVHGFSLNSNRGAKIRVRRRKEEINLESL</sequence>
<dbReference type="AlphaFoldDB" id="A0A9P5K3D7"/>
<feature type="binding site" description="axial binding residue" evidence="8">
    <location>
        <position position="507"/>
    </location>
    <ligand>
        <name>heme</name>
        <dbReference type="ChEBI" id="CHEBI:30413"/>
    </ligand>
    <ligandPart>
        <name>Fe</name>
        <dbReference type="ChEBI" id="CHEBI:18248"/>
    </ligandPart>
</feature>
<dbReference type="CDD" id="cd11041">
    <property type="entry name" value="CYP503A1-like"/>
    <property type="match status" value="1"/>
</dbReference>
<dbReference type="PROSITE" id="PS00086">
    <property type="entry name" value="CYTOCHROME_P450"/>
    <property type="match status" value="1"/>
</dbReference>
<evidence type="ECO:0000256" key="7">
    <source>
        <dbReference type="ARBA" id="ARBA00023033"/>
    </source>
</evidence>
<organism evidence="10 11">
    <name type="scientific">Colletotrichum siamense</name>
    <name type="common">Anthracnose fungus</name>
    <dbReference type="NCBI Taxonomy" id="690259"/>
    <lineage>
        <taxon>Eukaryota</taxon>
        <taxon>Fungi</taxon>
        <taxon>Dikarya</taxon>
        <taxon>Ascomycota</taxon>
        <taxon>Pezizomycotina</taxon>
        <taxon>Sordariomycetes</taxon>
        <taxon>Hypocreomycetidae</taxon>
        <taxon>Glomerellales</taxon>
        <taxon>Glomerellaceae</taxon>
        <taxon>Colletotrichum</taxon>
        <taxon>Colletotrichum gloeosporioides species complex</taxon>
    </lineage>
</organism>
<name>A0A9P5K3D7_COLSI</name>
<evidence type="ECO:0000256" key="5">
    <source>
        <dbReference type="ARBA" id="ARBA00023002"/>
    </source>
</evidence>
<accession>A0A9P5K3D7</accession>
<dbReference type="SUPFAM" id="SSF48264">
    <property type="entry name" value="Cytochrome P450"/>
    <property type="match status" value="1"/>
</dbReference>
<evidence type="ECO:0000256" key="6">
    <source>
        <dbReference type="ARBA" id="ARBA00023004"/>
    </source>
</evidence>
<evidence type="ECO:0000256" key="9">
    <source>
        <dbReference type="RuleBase" id="RU000461"/>
    </source>
</evidence>
<evidence type="ECO:0000256" key="3">
    <source>
        <dbReference type="ARBA" id="ARBA00022617"/>
    </source>
</evidence>
<dbReference type="InterPro" id="IPR001128">
    <property type="entry name" value="Cyt_P450"/>
</dbReference>
<comment type="caution">
    <text evidence="10">The sequence shown here is derived from an EMBL/GenBank/DDBJ whole genome shotgun (WGS) entry which is preliminary data.</text>
</comment>
<dbReference type="EMBL" id="QPMT01000028">
    <property type="protein sequence ID" value="KAF4856453.1"/>
    <property type="molecule type" value="Genomic_DNA"/>
</dbReference>
<keyword evidence="6 8" id="KW-0408">Iron</keyword>
<dbReference type="Proteomes" id="UP000711996">
    <property type="component" value="Unassembled WGS sequence"/>
</dbReference>
<dbReference type="GO" id="GO:0005506">
    <property type="term" value="F:iron ion binding"/>
    <property type="evidence" value="ECO:0007669"/>
    <property type="project" value="InterPro"/>
</dbReference>
<dbReference type="Pfam" id="PF00067">
    <property type="entry name" value="p450"/>
    <property type="match status" value="1"/>
</dbReference>
<dbReference type="GO" id="GO:0020037">
    <property type="term" value="F:heme binding"/>
    <property type="evidence" value="ECO:0007669"/>
    <property type="project" value="InterPro"/>
</dbReference>
<evidence type="ECO:0000256" key="2">
    <source>
        <dbReference type="ARBA" id="ARBA00010617"/>
    </source>
</evidence>
<keyword evidence="11" id="KW-1185">Reference proteome</keyword>
<evidence type="ECO:0000313" key="10">
    <source>
        <dbReference type="EMBL" id="KAF4856453.1"/>
    </source>
</evidence>